<evidence type="ECO:0000313" key="1">
    <source>
        <dbReference type="EMBL" id="MFC1853317.1"/>
    </source>
</evidence>
<dbReference type="SUPFAM" id="SSF48371">
    <property type="entry name" value="ARM repeat"/>
    <property type="match status" value="1"/>
</dbReference>
<dbReference type="EMBL" id="JBHPBY010000472">
    <property type="protein sequence ID" value="MFC1853317.1"/>
    <property type="molecule type" value="Genomic_DNA"/>
</dbReference>
<dbReference type="Proteomes" id="UP001594351">
    <property type="component" value="Unassembled WGS sequence"/>
</dbReference>
<dbReference type="NCBIfam" id="NF045662">
    <property type="entry name" value="DVU0298_fam"/>
    <property type="match status" value="1"/>
</dbReference>
<protein>
    <submittedName>
        <fullName evidence="1">DVU0298 family protein</fullName>
    </submittedName>
</protein>
<accession>A0ABV6Z4E9</accession>
<comment type="caution">
    <text evidence="1">The sequence shown here is derived from an EMBL/GenBank/DDBJ whole genome shotgun (WGS) entry which is preliminary data.</text>
</comment>
<dbReference type="Gene3D" id="1.25.10.10">
    <property type="entry name" value="Leucine-rich Repeat Variant"/>
    <property type="match status" value="1"/>
</dbReference>
<dbReference type="InterPro" id="IPR054701">
    <property type="entry name" value="DVU0298-like"/>
</dbReference>
<dbReference type="InterPro" id="IPR016024">
    <property type="entry name" value="ARM-type_fold"/>
</dbReference>
<keyword evidence="2" id="KW-1185">Reference proteome</keyword>
<dbReference type="InterPro" id="IPR011989">
    <property type="entry name" value="ARM-like"/>
</dbReference>
<organism evidence="1 2">
    <name type="scientific">candidate division CSSED10-310 bacterium</name>
    <dbReference type="NCBI Taxonomy" id="2855610"/>
    <lineage>
        <taxon>Bacteria</taxon>
        <taxon>Bacteria division CSSED10-310</taxon>
    </lineage>
</organism>
<sequence length="223" mass="25394">MGKRIQNKQRVKQLLRDRDWNGLTDWFAQVRNPIRILRGILYDPDPLIRWRAVEAMGKATRQVTDHNMEKGRNIVRQLLWLMNDESGGLLWNGPEVIALILQEVPALLDEFGPLLTTFLREEPFEQGTHWALSLVVKQKPHLFLNSVQVLSESLQDPNPSIRAHALLALQEIDEEVAAAGAIELQNDGTTFSTYDLATGEICQKSVRDIAIHVLKTEKINHHS</sequence>
<name>A0ABV6Z4E9_UNCC1</name>
<gene>
    <name evidence="1" type="ORF">ACFL27_24225</name>
</gene>
<evidence type="ECO:0000313" key="2">
    <source>
        <dbReference type="Proteomes" id="UP001594351"/>
    </source>
</evidence>
<proteinExistence type="predicted"/>
<reference evidence="1 2" key="1">
    <citation type="submission" date="2024-09" db="EMBL/GenBank/DDBJ databases">
        <title>Laminarin stimulates single cell rates of sulfate reduction while oxygen inhibits transcriptomic activity in coastal marine sediment.</title>
        <authorList>
            <person name="Lindsay M."/>
            <person name="Orcutt B."/>
            <person name="Emerson D."/>
            <person name="Stepanauskas R."/>
            <person name="D'Angelo T."/>
        </authorList>
    </citation>
    <scope>NUCLEOTIDE SEQUENCE [LARGE SCALE GENOMIC DNA]</scope>
    <source>
        <strain evidence="1">SAG AM-311-K15</strain>
    </source>
</reference>